<keyword evidence="1" id="KW-0472">Membrane</keyword>
<dbReference type="RefSeq" id="WP_377069029.1">
    <property type="nucleotide sequence ID" value="NZ_JBHSJJ010000023.1"/>
</dbReference>
<keyword evidence="1" id="KW-0812">Transmembrane</keyword>
<protein>
    <recommendedName>
        <fullName evidence="4">DUF5673 domain-containing protein</fullName>
    </recommendedName>
</protein>
<evidence type="ECO:0000313" key="2">
    <source>
        <dbReference type="EMBL" id="MFC4874814.1"/>
    </source>
</evidence>
<keyword evidence="3" id="KW-1185">Reference proteome</keyword>
<gene>
    <name evidence="2" type="ORF">ACFPFU_24130</name>
</gene>
<dbReference type="Proteomes" id="UP001595818">
    <property type="component" value="Unassembled WGS sequence"/>
</dbReference>
<name>A0ABV9T7Q8_9BACT</name>
<evidence type="ECO:0000256" key="1">
    <source>
        <dbReference type="SAM" id="Phobius"/>
    </source>
</evidence>
<accession>A0ABV9T7Q8</accession>
<sequence>MTEKIILYAIIGIAVSTALAFLTKATGKSVAIDESGQFNLRMNKLYGIMGVIGLVFGLLFLIFLPLTTEPSDSGIWMAVILMLLIFWGTGIPCLMYYRNHRVTFDDNSIVATSVYGKIREIKWADVVDIRFKAMSGLLILTTKDEKVKVHQHLVGLSKFIEFVENKTKWTHKELKIPIGKK</sequence>
<dbReference type="EMBL" id="JBHSJJ010000023">
    <property type="protein sequence ID" value="MFC4874814.1"/>
    <property type="molecule type" value="Genomic_DNA"/>
</dbReference>
<feature type="transmembrane region" description="Helical" evidence="1">
    <location>
        <begin position="45"/>
        <end position="63"/>
    </location>
</feature>
<feature type="transmembrane region" description="Helical" evidence="1">
    <location>
        <begin position="75"/>
        <end position="97"/>
    </location>
</feature>
<reference evidence="3" key="1">
    <citation type="journal article" date="2019" name="Int. J. Syst. Evol. Microbiol.">
        <title>The Global Catalogue of Microorganisms (GCM) 10K type strain sequencing project: providing services to taxonomists for standard genome sequencing and annotation.</title>
        <authorList>
            <consortium name="The Broad Institute Genomics Platform"/>
            <consortium name="The Broad Institute Genome Sequencing Center for Infectious Disease"/>
            <person name="Wu L."/>
            <person name="Ma J."/>
        </authorList>
    </citation>
    <scope>NUCLEOTIDE SEQUENCE [LARGE SCALE GENOMIC DNA]</scope>
    <source>
        <strain evidence="3">CGMCC 4.7466</strain>
    </source>
</reference>
<evidence type="ECO:0008006" key="4">
    <source>
        <dbReference type="Google" id="ProtNLM"/>
    </source>
</evidence>
<organism evidence="2 3">
    <name type="scientific">Negadavirga shengliensis</name>
    <dbReference type="NCBI Taxonomy" id="1389218"/>
    <lineage>
        <taxon>Bacteria</taxon>
        <taxon>Pseudomonadati</taxon>
        <taxon>Bacteroidota</taxon>
        <taxon>Cytophagia</taxon>
        <taxon>Cytophagales</taxon>
        <taxon>Cyclobacteriaceae</taxon>
        <taxon>Negadavirga</taxon>
    </lineage>
</organism>
<evidence type="ECO:0000313" key="3">
    <source>
        <dbReference type="Proteomes" id="UP001595818"/>
    </source>
</evidence>
<keyword evidence="1" id="KW-1133">Transmembrane helix</keyword>
<feature type="transmembrane region" description="Helical" evidence="1">
    <location>
        <begin position="6"/>
        <end position="25"/>
    </location>
</feature>
<proteinExistence type="predicted"/>
<comment type="caution">
    <text evidence="2">The sequence shown here is derived from an EMBL/GenBank/DDBJ whole genome shotgun (WGS) entry which is preliminary data.</text>
</comment>